<keyword evidence="5" id="KW-1185">Reference proteome</keyword>
<organism evidence="4 5">
    <name type="scientific">Antrihabitans stalactiti</name>
    <dbReference type="NCBI Taxonomy" id="2584121"/>
    <lineage>
        <taxon>Bacteria</taxon>
        <taxon>Bacillati</taxon>
        <taxon>Actinomycetota</taxon>
        <taxon>Actinomycetes</taxon>
        <taxon>Mycobacteriales</taxon>
        <taxon>Nocardiaceae</taxon>
        <taxon>Antrihabitans</taxon>
    </lineage>
</organism>
<evidence type="ECO:0000259" key="3">
    <source>
        <dbReference type="SMART" id="SM00903"/>
    </source>
</evidence>
<protein>
    <submittedName>
        <fullName evidence="4">Flavin reductase family protein</fullName>
    </submittedName>
</protein>
<proteinExistence type="inferred from homology"/>
<comment type="caution">
    <text evidence="4">The sequence shown here is derived from an EMBL/GenBank/DDBJ whole genome shotgun (WGS) entry which is preliminary data.</text>
</comment>
<accession>A0A848KKH6</accession>
<dbReference type="PANTHER" id="PTHR30466:SF15">
    <property type="entry name" value="POSSIBLE OXIDOREDUCTASE"/>
    <property type="match status" value="1"/>
</dbReference>
<reference evidence="4 5" key="2">
    <citation type="submission" date="2020-06" db="EMBL/GenBank/DDBJ databases">
        <title>Antribacter stalactiti gen. nov., sp. nov., a new member of the family Nacardiaceae isolated from a cave.</title>
        <authorList>
            <person name="Kim I.S."/>
        </authorList>
    </citation>
    <scope>NUCLEOTIDE SEQUENCE [LARGE SCALE GENOMIC DNA]</scope>
    <source>
        <strain evidence="4 5">YC2-7</strain>
    </source>
</reference>
<dbReference type="PANTHER" id="PTHR30466">
    <property type="entry name" value="FLAVIN REDUCTASE"/>
    <property type="match status" value="1"/>
</dbReference>
<comment type="similarity">
    <text evidence="1">Belongs to the non-flavoprotein flavin reductase family.</text>
</comment>
<gene>
    <name evidence="4" type="ORF">FGL95_27420</name>
</gene>
<dbReference type="GO" id="GO:0042602">
    <property type="term" value="F:riboflavin reductase (NADPH) activity"/>
    <property type="evidence" value="ECO:0007669"/>
    <property type="project" value="TreeGrafter"/>
</dbReference>
<dbReference type="InterPro" id="IPR050268">
    <property type="entry name" value="NADH-dep_flavin_reductase"/>
</dbReference>
<sequence>MTDDPQSSSAFEKFVALLDSPVFIVTVHAAGERAGCLVGFASQVSMDPPRFLVGLSNKNFTYRVARNAQHLAVHLVSSDDVALAELFGGSTGDEVDKFARCAWTTGPHELPVLTDALAWFSGRIVHTVDFGDHVGFLLEPEGGDVGAKEDIVTTSDVADLEPGHEA</sequence>
<keyword evidence="2" id="KW-0560">Oxidoreductase</keyword>
<reference evidence="4 5" key="1">
    <citation type="submission" date="2019-05" db="EMBL/GenBank/DDBJ databases">
        <authorList>
            <person name="Lee S.D."/>
        </authorList>
    </citation>
    <scope>NUCLEOTIDE SEQUENCE [LARGE SCALE GENOMIC DNA]</scope>
    <source>
        <strain evidence="4 5">YC2-7</strain>
    </source>
</reference>
<dbReference type="RefSeq" id="WP_169593399.1">
    <property type="nucleotide sequence ID" value="NZ_VCQU01000012.1"/>
</dbReference>
<dbReference type="Gene3D" id="2.30.110.10">
    <property type="entry name" value="Electron Transport, Fmn-binding Protein, Chain A"/>
    <property type="match status" value="1"/>
</dbReference>
<dbReference type="AlphaFoldDB" id="A0A848KKH6"/>
<dbReference type="Proteomes" id="UP000535543">
    <property type="component" value="Unassembled WGS sequence"/>
</dbReference>
<dbReference type="SUPFAM" id="SSF50475">
    <property type="entry name" value="FMN-binding split barrel"/>
    <property type="match status" value="1"/>
</dbReference>
<dbReference type="InterPro" id="IPR012349">
    <property type="entry name" value="Split_barrel_FMN-bd"/>
</dbReference>
<dbReference type="EMBL" id="VCQU01000012">
    <property type="protein sequence ID" value="NMN98769.1"/>
    <property type="molecule type" value="Genomic_DNA"/>
</dbReference>
<evidence type="ECO:0000313" key="5">
    <source>
        <dbReference type="Proteomes" id="UP000535543"/>
    </source>
</evidence>
<evidence type="ECO:0000313" key="4">
    <source>
        <dbReference type="EMBL" id="NMN98769.1"/>
    </source>
</evidence>
<dbReference type="GO" id="GO:0010181">
    <property type="term" value="F:FMN binding"/>
    <property type="evidence" value="ECO:0007669"/>
    <property type="project" value="InterPro"/>
</dbReference>
<dbReference type="SMART" id="SM00903">
    <property type="entry name" value="Flavin_Reduct"/>
    <property type="match status" value="1"/>
</dbReference>
<dbReference type="InterPro" id="IPR002563">
    <property type="entry name" value="Flavin_Rdtase-like_dom"/>
</dbReference>
<evidence type="ECO:0000256" key="2">
    <source>
        <dbReference type="ARBA" id="ARBA00023002"/>
    </source>
</evidence>
<dbReference type="Pfam" id="PF01613">
    <property type="entry name" value="Flavin_Reduct"/>
    <property type="match status" value="1"/>
</dbReference>
<feature type="domain" description="Flavin reductase like" evidence="3">
    <location>
        <begin position="15"/>
        <end position="150"/>
    </location>
</feature>
<evidence type="ECO:0000256" key="1">
    <source>
        <dbReference type="ARBA" id="ARBA00008898"/>
    </source>
</evidence>
<name>A0A848KKH6_9NOCA</name>